<keyword evidence="1" id="KW-0472">Membrane</keyword>
<dbReference type="EMBL" id="CAJVNV010000099">
    <property type="protein sequence ID" value="CAG8038109.1"/>
    <property type="molecule type" value="Genomic_DNA"/>
</dbReference>
<evidence type="ECO:0000313" key="2">
    <source>
        <dbReference type="EMBL" id="CAG8038109.1"/>
    </source>
</evidence>
<keyword evidence="1" id="KW-0812">Transmembrane</keyword>
<accession>A0A9W4HJN1</accession>
<feature type="transmembrane region" description="Helical" evidence="1">
    <location>
        <begin position="16"/>
        <end position="33"/>
    </location>
</feature>
<protein>
    <submittedName>
        <fullName evidence="2">Uncharacterized protein</fullName>
    </submittedName>
</protein>
<name>A0A9W4HJN1_PENNA</name>
<dbReference type="AlphaFoldDB" id="A0A9W4HJN1"/>
<proteinExistence type="predicted"/>
<dbReference type="Proteomes" id="UP001153461">
    <property type="component" value="Unassembled WGS sequence"/>
</dbReference>
<organism evidence="2 3">
    <name type="scientific">Penicillium nalgiovense</name>
    <dbReference type="NCBI Taxonomy" id="60175"/>
    <lineage>
        <taxon>Eukaryota</taxon>
        <taxon>Fungi</taxon>
        <taxon>Dikarya</taxon>
        <taxon>Ascomycota</taxon>
        <taxon>Pezizomycotina</taxon>
        <taxon>Eurotiomycetes</taxon>
        <taxon>Eurotiomycetidae</taxon>
        <taxon>Eurotiales</taxon>
        <taxon>Aspergillaceae</taxon>
        <taxon>Penicillium</taxon>
    </lineage>
</organism>
<evidence type="ECO:0000313" key="3">
    <source>
        <dbReference type="Proteomes" id="UP001153461"/>
    </source>
</evidence>
<keyword evidence="1" id="KW-1133">Transmembrane helix</keyword>
<gene>
    <name evidence="2" type="ORF">PNAL_LOCUS2930</name>
</gene>
<comment type="caution">
    <text evidence="2">The sequence shown here is derived from an EMBL/GenBank/DDBJ whole genome shotgun (WGS) entry which is preliminary data.</text>
</comment>
<evidence type="ECO:0000256" key="1">
    <source>
        <dbReference type="SAM" id="Phobius"/>
    </source>
</evidence>
<sequence length="81" mass="8939">MDSAIAAHELLQYLRFGYPPALLAILFVFFLVHSSQVAKDAGRNTKVQYGPGGKPLPRRTRIMMAVARDLPAELARNKSKG</sequence>
<reference evidence="2" key="1">
    <citation type="submission" date="2021-07" db="EMBL/GenBank/DDBJ databases">
        <authorList>
            <person name="Branca A.L. A."/>
        </authorList>
    </citation>
    <scope>NUCLEOTIDE SEQUENCE</scope>
</reference>